<gene>
    <name evidence="3" type="ORF">ElP_63470</name>
</gene>
<evidence type="ECO:0000256" key="1">
    <source>
        <dbReference type="PROSITE-ProRule" id="PRU00339"/>
    </source>
</evidence>
<reference evidence="3 4" key="1">
    <citation type="submission" date="2019-02" db="EMBL/GenBank/DDBJ databases">
        <title>Deep-cultivation of Planctomycetes and their phenomic and genomic characterization uncovers novel biology.</title>
        <authorList>
            <person name="Wiegand S."/>
            <person name="Jogler M."/>
            <person name="Boedeker C."/>
            <person name="Pinto D."/>
            <person name="Vollmers J."/>
            <person name="Rivas-Marin E."/>
            <person name="Kohn T."/>
            <person name="Peeters S.H."/>
            <person name="Heuer A."/>
            <person name="Rast P."/>
            <person name="Oberbeckmann S."/>
            <person name="Bunk B."/>
            <person name="Jeske O."/>
            <person name="Meyerdierks A."/>
            <person name="Storesund J.E."/>
            <person name="Kallscheuer N."/>
            <person name="Luecker S."/>
            <person name="Lage O.M."/>
            <person name="Pohl T."/>
            <person name="Merkel B.J."/>
            <person name="Hornburger P."/>
            <person name="Mueller R.-W."/>
            <person name="Bruemmer F."/>
            <person name="Labrenz M."/>
            <person name="Spormann A.M."/>
            <person name="Op den Camp H."/>
            <person name="Overmann J."/>
            <person name="Amann R."/>
            <person name="Jetten M.S.M."/>
            <person name="Mascher T."/>
            <person name="Medema M.H."/>
            <person name="Devos D.P."/>
            <person name="Kaster A.-K."/>
            <person name="Ovreas L."/>
            <person name="Rohde M."/>
            <person name="Galperin M.Y."/>
            <person name="Jogler C."/>
        </authorList>
    </citation>
    <scope>NUCLEOTIDE SEQUENCE [LARGE SCALE GENOMIC DNA]</scope>
    <source>
        <strain evidence="3 4">ElP</strain>
    </source>
</reference>
<dbReference type="Pfam" id="PF14559">
    <property type="entry name" value="TPR_19"/>
    <property type="match status" value="1"/>
</dbReference>
<keyword evidence="2" id="KW-0812">Transmembrane</keyword>
<name>A0A518HC11_9BACT</name>
<dbReference type="InterPro" id="IPR011990">
    <property type="entry name" value="TPR-like_helical_dom_sf"/>
</dbReference>
<evidence type="ECO:0000256" key="2">
    <source>
        <dbReference type="SAM" id="Phobius"/>
    </source>
</evidence>
<feature type="repeat" description="TPR" evidence="1">
    <location>
        <begin position="125"/>
        <end position="158"/>
    </location>
</feature>
<keyword evidence="1" id="KW-0802">TPR repeat</keyword>
<keyword evidence="2" id="KW-0472">Membrane</keyword>
<dbReference type="SMART" id="SM00028">
    <property type="entry name" value="TPR"/>
    <property type="match status" value="2"/>
</dbReference>
<feature type="transmembrane region" description="Helical" evidence="2">
    <location>
        <begin position="27"/>
        <end position="48"/>
    </location>
</feature>
<keyword evidence="4" id="KW-1185">Reference proteome</keyword>
<dbReference type="AlphaFoldDB" id="A0A518HC11"/>
<dbReference type="Gene3D" id="1.25.40.10">
    <property type="entry name" value="Tetratricopeptide repeat domain"/>
    <property type="match status" value="1"/>
</dbReference>
<evidence type="ECO:0000313" key="4">
    <source>
        <dbReference type="Proteomes" id="UP000317835"/>
    </source>
</evidence>
<dbReference type="KEGG" id="tpla:ElP_63470"/>
<sequence length="174" mass="19978">MPRRVWIAALSLWPGLPQVWSGQEVMGLILAGLFAATLNAAIVTHLIWTEAVSPALTTFVTALAAGTWVAGLAYTLWWVLRCHPERYRAEIEQLYREATEHYLRGRWNDARRRFEQILTMDETDADTLMHLGTLFLRTEQPDQARRAFRQCLELEGGTKWRWEIDQALARLGNG</sequence>
<dbReference type="EMBL" id="CP036426">
    <property type="protein sequence ID" value="QDV38392.1"/>
    <property type="molecule type" value="Genomic_DNA"/>
</dbReference>
<dbReference type="RefSeq" id="WP_145276843.1">
    <property type="nucleotide sequence ID" value="NZ_CP036426.1"/>
</dbReference>
<dbReference type="Proteomes" id="UP000317835">
    <property type="component" value="Chromosome"/>
</dbReference>
<dbReference type="PROSITE" id="PS50005">
    <property type="entry name" value="TPR"/>
    <property type="match status" value="1"/>
</dbReference>
<dbReference type="OrthoDB" id="266806at2"/>
<dbReference type="InterPro" id="IPR019734">
    <property type="entry name" value="TPR_rpt"/>
</dbReference>
<dbReference type="SUPFAM" id="SSF48452">
    <property type="entry name" value="TPR-like"/>
    <property type="match status" value="1"/>
</dbReference>
<proteinExistence type="predicted"/>
<keyword evidence="2" id="KW-1133">Transmembrane helix</keyword>
<accession>A0A518HC11</accession>
<protein>
    <submittedName>
        <fullName evidence="3">Tetratricopeptide repeat protein</fullName>
    </submittedName>
</protein>
<feature type="transmembrane region" description="Helical" evidence="2">
    <location>
        <begin position="55"/>
        <end position="80"/>
    </location>
</feature>
<evidence type="ECO:0000313" key="3">
    <source>
        <dbReference type="EMBL" id="QDV38392.1"/>
    </source>
</evidence>
<organism evidence="3 4">
    <name type="scientific">Tautonia plasticadhaerens</name>
    <dbReference type="NCBI Taxonomy" id="2527974"/>
    <lineage>
        <taxon>Bacteria</taxon>
        <taxon>Pseudomonadati</taxon>
        <taxon>Planctomycetota</taxon>
        <taxon>Planctomycetia</taxon>
        <taxon>Isosphaerales</taxon>
        <taxon>Isosphaeraceae</taxon>
        <taxon>Tautonia</taxon>
    </lineage>
</organism>